<dbReference type="STRING" id="325777.GW15_0220195"/>
<gene>
    <name evidence="1" type="ORF">GW15_0220195</name>
</gene>
<dbReference type="SUPFAM" id="SSF51735">
    <property type="entry name" value="NAD(P)-binding Rossmann-fold domains"/>
    <property type="match status" value="1"/>
</dbReference>
<dbReference type="InterPro" id="IPR036291">
    <property type="entry name" value="NAD(P)-bd_dom_sf"/>
</dbReference>
<comment type="caution">
    <text evidence="1">The sequence shown here is derived from an EMBL/GenBank/DDBJ whole genome shotgun (WGS) entry which is preliminary data.</text>
</comment>
<dbReference type="Proteomes" id="UP000028012">
    <property type="component" value="Unassembled WGS sequence"/>
</dbReference>
<evidence type="ECO:0000313" key="1">
    <source>
        <dbReference type="EMBL" id="KGE50562.1"/>
    </source>
</evidence>
<protein>
    <submittedName>
        <fullName evidence="1">Uncharacterized protein</fullName>
    </submittedName>
</protein>
<reference evidence="1 2" key="1">
    <citation type="submission" date="2014-09" db="EMBL/GenBank/DDBJ databases">
        <title>A draft genome sequence for Xanthomonas axonopodis pv. vasculorum NCPPB 900.</title>
        <authorList>
            <person name="Harrison J."/>
            <person name="Studholme D.J."/>
        </authorList>
    </citation>
    <scope>NUCLEOTIDE SEQUENCE [LARGE SCALE GENOMIC DNA]</scope>
    <source>
        <strain evidence="1 2">NCPPB 900</strain>
    </source>
</reference>
<sequence length="59" mass="6228">MTVSISTTPNTRLQGKRCLITAAGAGIGRESAQLVVYLASDESSFTTDQTHIIDGGWSN</sequence>
<evidence type="ECO:0000313" key="2">
    <source>
        <dbReference type="Proteomes" id="UP000028012"/>
    </source>
</evidence>
<proteinExistence type="predicted"/>
<dbReference type="AlphaFoldDB" id="A0A098PXX9"/>
<organism evidence="1 2">
    <name type="scientific">Xanthomonas axonopodis pv. vasculorum</name>
    <dbReference type="NCBI Taxonomy" id="325777"/>
    <lineage>
        <taxon>Bacteria</taxon>
        <taxon>Pseudomonadati</taxon>
        <taxon>Pseudomonadota</taxon>
        <taxon>Gammaproteobacteria</taxon>
        <taxon>Lysobacterales</taxon>
        <taxon>Lysobacteraceae</taxon>
        <taxon>Xanthomonas</taxon>
    </lineage>
</organism>
<accession>A0A098PXX9</accession>
<dbReference type="EMBL" id="JPHD02000124">
    <property type="protein sequence ID" value="KGE50562.1"/>
    <property type="molecule type" value="Genomic_DNA"/>
</dbReference>
<dbReference type="eggNOG" id="COG1028">
    <property type="taxonomic scope" value="Bacteria"/>
</dbReference>
<name>A0A098PXX9_9XANT</name>
<dbReference type="Gene3D" id="3.40.50.720">
    <property type="entry name" value="NAD(P)-binding Rossmann-like Domain"/>
    <property type="match status" value="1"/>
</dbReference>
<dbReference type="HOGENOM" id="CLU_2959754_0_0_6"/>